<dbReference type="PANTHER" id="PTHR47893">
    <property type="entry name" value="REGULATORY PROTEIN PCHR"/>
    <property type="match status" value="1"/>
</dbReference>
<evidence type="ECO:0000313" key="7">
    <source>
        <dbReference type="EMBL" id="RNL84121.1"/>
    </source>
</evidence>
<evidence type="ECO:0000259" key="4">
    <source>
        <dbReference type="PROSITE" id="PS01124"/>
    </source>
</evidence>
<keyword evidence="2" id="KW-0238">DNA-binding</keyword>
<dbReference type="PANTHER" id="PTHR47893:SF1">
    <property type="entry name" value="REGULATORY PROTEIN PCHR"/>
    <property type="match status" value="1"/>
</dbReference>
<feature type="domain" description="PAS" evidence="5">
    <location>
        <begin position="60"/>
        <end position="130"/>
    </location>
</feature>
<dbReference type="InterPro" id="IPR009057">
    <property type="entry name" value="Homeodomain-like_sf"/>
</dbReference>
<dbReference type="SUPFAM" id="SSF158472">
    <property type="entry name" value="HAMP domain-like"/>
    <property type="match status" value="1"/>
</dbReference>
<dbReference type="InterPro" id="IPR018062">
    <property type="entry name" value="HTH_AraC-typ_CS"/>
</dbReference>
<dbReference type="InterPro" id="IPR035965">
    <property type="entry name" value="PAS-like_dom_sf"/>
</dbReference>
<dbReference type="SUPFAM" id="SSF46689">
    <property type="entry name" value="Homeodomain-like"/>
    <property type="match status" value="1"/>
</dbReference>
<gene>
    <name evidence="7" type="ORF">ED312_14355</name>
</gene>
<dbReference type="CDD" id="cd06225">
    <property type="entry name" value="HAMP"/>
    <property type="match status" value="1"/>
</dbReference>
<feature type="domain" description="HAMP" evidence="6">
    <location>
        <begin position="8"/>
        <end position="57"/>
    </location>
</feature>
<dbReference type="Pfam" id="PF13426">
    <property type="entry name" value="PAS_9"/>
    <property type="match status" value="1"/>
</dbReference>
<dbReference type="SMART" id="SM00342">
    <property type="entry name" value="HTH_ARAC"/>
    <property type="match status" value="1"/>
</dbReference>
<evidence type="ECO:0000313" key="8">
    <source>
        <dbReference type="Proteomes" id="UP000267469"/>
    </source>
</evidence>
<comment type="caution">
    <text evidence="7">The sequence shown here is derived from an EMBL/GenBank/DDBJ whole genome shotgun (WGS) entry which is preliminary data.</text>
</comment>
<evidence type="ECO:0000259" key="5">
    <source>
        <dbReference type="PROSITE" id="PS50112"/>
    </source>
</evidence>
<proteinExistence type="predicted"/>
<keyword evidence="1" id="KW-0805">Transcription regulation</keyword>
<dbReference type="CDD" id="cd00130">
    <property type="entry name" value="PAS"/>
    <property type="match status" value="1"/>
</dbReference>
<sequence length="315" mass="36709">MNSEHNKKRIKSINRMLIEVARGNFSYRIERSEYNDELEALVVLANMMTEELEESMRHNNYINLQESYKYIAQMTFVLDDDFIIRNFNPMVSEMLLFSPEEIQGKPITDFLTEESTPVWRDLLEFISGEEYYNHTVELHFKAKEFFIVPTVCSVSNLSYSDGRASVLVTSIETVLQSAEEIRELHRKVNDQHNSGENNLRILLTQADVAKIAKAKDYLTKHLKDINFSLKDLAHTLGTNEFKLKYGFKQLYGTTIFRFVQDERLRKASLLVQHSKLPLKVIAEMSGFKTAPHFSRVFKEKYGCSPSTLRKHFLNK</sequence>
<dbReference type="GO" id="GO:0003700">
    <property type="term" value="F:DNA-binding transcription factor activity"/>
    <property type="evidence" value="ECO:0007669"/>
    <property type="project" value="InterPro"/>
</dbReference>
<dbReference type="GO" id="GO:0016020">
    <property type="term" value="C:membrane"/>
    <property type="evidence" value="ECO:0007669"/>
    <property type="project" value="InterPro"/>
</dbReference>
<dbReference type="InterPro" id="IPR018060">
    <property type="entry name" value="HTH_AraC"/>
</dbReference>
<evidence type="ECO:0000256" key="2">
    <source>
        <dbReference type="ARBA" id="ARBA00023125"/>
    </source>
</evidence>
<dbReference type="Gene3D" id="1.10.10.60">
    <property type="entry name" value="Homeodomain-like"/>
    <property type="match status" value="1"/>
</dbReference>
<dbReference type="Proteomes" id="UP000267469">
    <property type="component" value="Unassembled WGS sequence"/>
</dbReference>
<dbReference type="InterPro" id="IPR053142">
    <property type="entry name" value="PchR_regulatory_protein"/>
</dbReference>
<dbReference type="GO" id="GO:0007165">
    <property type="term" value="P:signal transduction"/>
    <property type="evidence" value="ECO:0007669"/>
    <property type="project" value="InterPro"/>
</dbReference>
<evidence type="ECO:0000259" key="6">
    <source>
        <dbReference type="PROSITE" id="PS50885"/>
    </source>
</evidence>
<name>A0A3N0E8E7_SINP1</name>
<evidence type="ECO:0000256" key="1">
    <source>
        <dbReference type="ARBA" id="ARBA00023015"/>
    </source>
</evidence>
<dbReference type="GO" id="GO:0043565">
    <property type="term" value="F:sequence-specific DNA binding"/>
    <property type="evidence" value="ECO:0007669"/>
    <property type="project" value="InterPro"/>
</dbReference>
<evidence type="ECO:0000256" key="3">
    <source>
        <dbReference type="ARBA" id="ARBA00023163"/>
    </source>
</evidence>
<keyword evidence="8" id="KW-1185">Reference proteome</keyword>
<dbReference type="PROSITE" id="PS00041">
    <property type="entry name" value="HTH_ARAC_FAMILY_1"/>
    <property type="match status" value="1"/>
</dbReference>
<dbReference type="PROSITE" id="PS50885">
    <property type="entry name" value="HAMP"/>
    <property type="match status" value="1"/>
</dbReference>
<dbReference type="PROSITE" id="PS50112">
    <property type="entry name" value="PAS"/>
    <property type="match status" value="1"/>
</dbReference>
<dbReference type="InterPro" id="IPR000014">
    <property type="entry name" value="PAS"/>
</dbReference>
<dbReference type="SUPFAM" id="SSF55785">
    <property type="entry name" value="PYP-like sensor domain (PAS domain)"/>
    <property type="match status" value="1"/>
</dbReference>
<organism evidence="7 8">
    <name type="scientific">Sinomicrobium pectinilyticum</name>
    <dbReference type="NCBI Taxonomy" id="1084421"/>
    <lineage>
        <taxon>Bacteria</taxon>
        <taxon>Pseudomonadati</taxon>
        <taxon>Bacteroidota</taxon>
        <taxon>Flavobacteriia</taxon>
        <taxon>Flavobacteriales</taxon>
        <taxon>Flavobacteriaceae</taxon>
        <taxon>Sinomicrobium</taxon>
    </lineage>
</organism>
<dbReference type="RefSeq" id="WP_123216711.1">
    <property type="nucleotide sequence ID" value="NZ_RJTM01000099.1"/>
</dbReference>
<dbReference type="EMBL" id="RJTM01000099">
    <property type="protein sequence ID" value="RNL84121.1"/>
    <property type="molecule type" value="Genomic_DNA"/>
</dbReference>
<feature type="domain" description="HTH araC/xylS-type" evidence="4">
    <location>
        <begin position="212"/>
        <end position="311"/>
    </location>
</feature>
<reference evidence="7 8" key="1">
    <citation type="submission" date="2018-10" db="EMBL/GenBank/DDBJ databases">
        <title>Sinomicrobium pectinilyticum sp. nov., a pectinase-producing bacterium isolated from alkaline and saline soil, and emended description of the genus Sinomicrobium.</title>
        <authorList>
            <person name="Cheng B."/>
            <person name="Li C."/>
            <person name="Lai Q."/>
            <person name="Du M."/>
            <person name="Shao Z."/>
            <person name="Xu P."/>
            <person name="Yang C."/>
        </authorList>
    </citation>
    <scope>NUCLEOTIDE SEQUENCE [LARGE SCALE GENOMIC DNA]</scope>
    <source>
        <strain evidence="7 8">5DNS001</strain>
    </source>
</reference>
<keyword evidence="3" id="KW-0804">Transcription</keyword>
<dbReference type="Gene3D" id="1.10.287.130">
    <property type="match status" value="1"/>
</dbReference>
<dbReference type="Pfam" id="PF12833">
    <property type="entry name" value="HTH_18"/>
    <property type="match status" value="1"/>
</dbReference>
<dbReference type="PROSITE" id="PS01124">
    <property type="entry name" value="HTH_ARAC_FAMILY_2"/>
    <property type="match status" value="1"/>
</dbReference>
<dbReference type="Gene3D" id="3.30.450.20">
    <property type="entry name" value="PAS domain"/>
    <property type="match status" value="1"/>
</dbReference>
<dbReference type="InterPro" id="IPR003660">
    <property type="entry name" value="HAMP_dom"/>
</dbReference>
<protein>
    <submittedName>
        <fullName evidence="7">Helix-turn-helix domain-containing protein</fullName>
    </submittedName>
</protein>
<dbReference type="SMART" id="SM00091">
    <property type="entry name" value="PAS"/>
    <property type="match status" value="1"/>
</dbReference>
<dbReference type="AlphaFoldDB" id="A0A3N0E8E7"/>
<dbReference type="OrthoDB" id="1451418at2"/>
<accession>A0A3N0E8E7</accession>